<comment type="subcellular location">
    <subcellularLocation>
        <location evidence="1">Membrane</location>
        <topology evidence="1">Multi-pass membrane protein</topology>
    </subcellularLocation>
</comment>
<dbReference type="InterPro" id="IPR009311">
    <property type="entry name" value="IFI6/IFI27-like"/>
</dbReference>
<evidence type="ECO:0000313" key="8">
    <source>
        <dbReference type="Proteomes" id="UP000308365"/>
    </source>
</evidence>
<evidence type="ECO:0000313" key="7">
    <source>
        <dbReference type="EMBL" id="TKC42516.1"/>
    </source>
</evidence>
<dbReference type="GO" id="GO:0001836">
    <property type="term" value="P:release of cytochrome c from mitochondria"/>
    <property type="evidence" value="ECO:0007669"/>
    <property type="project" value="TreeGrafter"/>
</dbReference>
<sequence>MPDARSPAAAHQQDFLPLSAEGAGREASRRREKERGRRGGGAAKRLPPVCSEQTVPRNCQGIPKGVHSPEPTPRPSSSPHTALAVGAVPVVLGAVGFTGAGITASSLAAKMMSAAAMANGGGVAAGSLVATLQSVGPRGGIQGQLDSPHHPTSSWAPLDQLLGLCLEVQKRHLLPLLQVDPELKGTSQEKTYPKSNLQNSHSVQRSMRNKDHLQVHLPVFVPCSPGGL</sequence>
<keyword evidence="4" id="KW-1133">Transmembrane helix</keyword>
<evidence type="ECO:0000256" key="1">
    <source>
        <dbReference type="ARBA" id="ARBA00004141"/>
    </source>
</evidence>
<evidence type="ECO:0000256" key="4">
    <source>
        <dbReference type="ARBA" id="ARBA00022989"/>
    </source>
</evidence>
<dbReference type="Proteomes" id="UP000308365">
    <property type="component" value="Unassembled WGS sequence"/>
</dbReference>
<name>A0A4U1F1T3_MONMO</name>
<accession>A0A4U1F1T3</accession>
<organism evidence="7 8">
    <name type="scientific">Monodon monoceros</name>
    <name type="common">Narwhal</name>
    <name type="synonym">Ceratodon monodon</name>
    <dbReference type="NCBI Taxonomy" id="40151"/>
    <lineage>
        <taxon>Eukaryota</taxon>
        <taxon>Metazoa</taxon>
        <taxon>Chordata</taxon>
        <taxon>Craniata</taxon>
        <taxon>Vertebrata</taxon>
        <taxon>Euteleostomi</taxon>
        <taxon>Mammalia</taxon>
        <taxon>Eutheria</taxon>
        <taxon>Laurasiatheria</taxon>
        <taxon>Artiodactyla</taxon>
        <taxon>Whippomorpha</taxon>
        <taxon>Cetacea</taxon>
        <taxon>Odontoceti</taxon>
        <taxon>Monodontidae</taxon>
        <taxon>Monodon</taxon>
    </lineage>
</organism>
<keyword evidence="3" id="KW-0812">Transmembrane</keyword>
<keyword evidence="5" id="KW-0472">Membrane</keyword>
<comment type="similarity">
    <text evidence="2">Belongs to the IFI6/IFI27 family.</text>
</comment>
<evidence type="ECO:0000256" key="2">
    <source>
        <dbReference type="ARBA" id="ARBA00007262"/>
    </source>
</evidence>
<dbReference type="PANTHER" id="PTHR16932">
    <property type="entry name" value="INTERFERON ALPHA-INDUCIBLE PROTEIN 27"/>
    <property type="match status" value="1"/>
</dbReference>
<protein>
    <recommendedName>
        <fullName evidence="9">Interferon alpha inducible protein 27 like 1</fullName>
    </recommendedName>
</protein>
<dbReference type="InterPro" id="IPR038213">
    <property type="entry name" value="IFI6/IFI27-like_sf"/>
</dbReference>
<dbReference type="PANTHER" id="PTHR16932:SF2">
    <property type="entry name" value="INTERFERON ALPHA-INDUCIBLE PROTEIN 27, MITOCHONDRIAL"/>
    <property type="match status" value="1"/>
</dbReference>
<dbReference type="AlphaFoldDB" id="A0A4U1F1T3"/>
<evidence type="ECO:0000256" key="6">
    <source>
        <dbReference type="SAM" id="MobiDB-lite"/>
    </source>
</evidence>
<feature type="compositionally biased region" description="Basic and acidic residues" evidence="6">
    <location>
        <begin position="23"/>
        <end position="37"/>
    </location>
</feature>
<proteinExistence type="inferred from homology"/>
<dbReference type="Pfam" id="PF06140">
    <property type="entry name" value="Ifi-6-16"/>
    <property type="match status" value="1"/>
</dbReference>
<evidence type="ECO:0008006" key="9">
    <source>
        <dbReference type="Google" id="ProtNLM"/>
    </source>
</evidence>
<dbReference type="EMBL" id="RWIC01000544">
    <property type="protein sequence ID" value="TKC42516.1"/>
    <property type="molecule type" value="Genomic_DNA"/>
</dbReference>
<dbReference type="Gene3D" id="6.10.110.10">
    <property type="match status" value="1"/>
</dbReference>
<dbReference type="GO" id="GO:0031966">
    <property type="term" value="C:mitochondrial membrane"/>
    <property type="evidence" value="ECO:0007669"/>
    <property type="project" value="TreeGrafter"/>
</dbReference>
<feature type="region of interest" description="Disordered" evidence="6">
    <location>
        <begin position="1"/>
        <end position="81"/>
    </location>
</feature>
<reference evidence="8" key="1">
    <citation type="journal article" date="2019" name="IScience">
        <title>Narwhal Genome Reveals Long-Term Low Genetic Diversity despite Current Large Abundance Size.</title>
        <authorList>
            <person name="Westbury M.V."/>
            <person name="Petersen B."/>
            <person name="Garde E."/>
            <person name="Heide-Jorgensen M.P."/>
            <person name="Lorenzen E.D."/>
        </authorList>
    </citation>
    <scope>NUCLEOTIDE SEQUENCE [LARGE SCALE GENOMIC DNA]</scope>
</reference>
<evidence type="ECO:0000256" key="5">
    <source>
        <dbReference type="ARBA" id="ARBA00023136"/>
    </source>
</evidence>
<comment type="caution">
    <text evidence="7">The sequence shown here is derived from an EMBL/GenBank/DDBJ whole genome shotgun (WGS) entry which is preliminary data.</text>
</comment>
<gene>
    <name evidence="7" type="ORF">EI555_000997</name>
</gene>
<evidence type="ECO:0000256" key="3">
    <source>
        <dbReference type="ARBA" id="ARBA00022692"/>
    </source>
</evidence>
<dbReference type="GO" id="GO:0097193">
    <property type="term" value="P:intrinsic apoptotic signaling pathway"/>
    <property type="evidence" value="ECO:0007669"/>
    <property type="project" value="TreeGrafter"/>
</dbReference>